<dbReference type="Pfam" id="PF05354">
    <property type="entry name" value="Phage_attach"/>
    <property type="match status" value="1"/>
</dbReference>
<evidence type="ECO:0000313" key="2">
    <source>
        <dbReference type="Proteomes" id="UP001162135"/>
    </source>
</evidence>
<reference evidence="1" key="1">
    <citation type="journal article" date="2015" name="Antonie Van Leeuwenhoek">
        <title>Comparative 16S rRNA signatures and multilocus sequence analysis for the genus Salinicola and description of Salinicola acroporae sp. nov., isolated from coral Acropora digitifera.</title>
        <authorList>
            <person name="Lepcha R.T."/>
            <person name="Poddar A."/>
            <person name="Schumann P."/>
            <person name="Das S.K."/>
        </authorList>
    </citation>
    <scope>NUCLEOTIDE SEQUENCE</scope>
    <source>
        <strain evidence="1">S4-41</strain>
    </source>
</reference>
<protein>
    <submittedName>
        <fullName evidence="1">Uncharacterized protein</fullName>
    </submittedName>
</protein>
<keyword evidence="2" id="KW-1185">Reference proteome</keyword>
<name>A0ABT6I4L4_9GAMM</name>
<dbReference type="InterPro" id="IPR008018">
    <property type="entry name" value="Phage_tail_attach_FII"/>
</dbReference>
<reference evidence="1" key="2">
    <citation type="submission" date="2017-11" db="EMBL/GenBank/DDBJ databases">
        <authorList>
            <person name="Das S.K."/>
        </authorList>
    </citation>
    <scope>NUCLEOTIDE SEQUENCE</scope>
    <source>
        <strain evidence="1">S4-41</strain>
    </source>
</reference>
<gene>
    <name evidence="1" type="ORF">CUR86_08350</name>
</gene>
<accession>A0ABT6I4L4</accession>
<dbReference type="RefSeq" id="WP_110716722.1">
    <property type="nucleotide sequence ID" value="NZ_PGFS01000001.1"/>
</dbReference>
<organism evidence="1 2">
    <name type="scientific">Salinicola acroporae</name>
    <dbReference type="NCBI Taxonomy" id="1541440"/>
    <lineage>
        <taxon>Bacteria</taxon>
        <taxon>Pseudomonadati</taxon>
        <taxon>Pseudomonadota</taxon>
        <taxon>Gammaproteobacteria</taxon>
        <taxon>Oceanospirillales</taxon>
        <taxon>Halomonadaceae</taxon>
        <taxon>Salinicola</taxon>
    </lineage>
</organism>
<sequence>MTFRDLTRRLNAAVTDHLADGLATYRRANGETIAGVPYELDLSFEVYREGDQLPTSVKAVEIPVALVPTYQRGDEIVIDGKTWEVLGTLTDDGDFRQLEVG</sequence>
<dbReference type="Proteomes" id="UP001162135">
    <property type="component" value="Unassembled WGS sequence"/>
</dbReference>
<comment type="caution">
    <text evidence="1">The sequence shown here is derived from an EMBL/GenBank/DDBJ whole genome shotgun (WGS) entry which is preliminary data.</text>
</comment>
<proteinExistence type="predicted"/>
<evidence type="ECO:0000313" key="1">
    <source>
        <dbReference type="EMBL" id="MDH4572466.1"/>
    </source>
</evidence>
<dbReference type="EMBL" id="PGFS01000001">
    <property type="protein sequence ID" value="MDH4572466.1"/>
    <property type="molecule type" value="Genomic_DNA"/>
</dbReference>